<evidence type="ECO:0000256" key="1">
    <source>
        <dbReference type="SAM" id="MobiDB-lite"/>
    </source>
</evidence>
<feature type="transmembrane region" description="Helical" evidence="2">
    <location>
        <begin position="1065"/>
        <end position="1090"/>
    </location>
</feature>
<dbReference type="SMART" id="SM00710">
    <property type="entry name" value="PbH1"/>
    <property type="match status" value="13"/>
</dbReference>
<proteinExistence type="predicted"/>
<protein>
    <recommendedName>
        <fullName evidence="5">Right handed beta helix domain-containing protein</fullName>
    </recommendedName>
</protein>
<accession>A0ABR2H5C5</accession>
<organism evidence="3 4">
    <name type="scientific">Tritrichomonas musculus</name>
    <dbReference type="NCBI Taxonomy" id="1915356"/>
    <lineage>
        <taxon>Eukaryota</taxon>
        <taxon>Metamonada</taxon>
        <taxon>Parabasalia</taxon>
        <taxon>Tritrichomonadida</taxon>
        <taxon>Tritrichomonadidae</taxon>
        <taxon>Tritrichomonas</taxon>
    </lineage>
</organism>
<evidence type="ECO:0000313" key="4">
    <source>
        <dbReference type="Proteomes" id="UP001470230"/>
    </source>
</evidence>
<keyword evidence="2" id="KW-0472">Membrane</keyword>
<feature type="compositionally biased region" description="Polar residues" evidence="1">
    <location>
        <begin position="1116"/>
        <end position="1136"/>
    </location>
</feature>
<dbReference type="Proteomes" id="UP001470230">
    <property type="component" value="Unassembled WGS sequence"/>
</dbReference>
<dbReference type="EMBL" id="JAPFFF010000044">
    <property type="protein sequence ID" value="KAK8840650.1"/>
    <property type="molecule type" value="Genomic_DNA"/>
</dbReference>
<feature type="region of interest" description="Disordered" evidence="1">
    <location>
        <begin position="1115"/>
        <end position="1155"/>
    </location>
</feature>
<dbReference type="InterPro" id="IPR006626">
    <property type="entry name" value="PbH1"/>
</dbReference>
<evidence type="ECO:0000313" key="3">
    <source>
        <dbReference type="EMBL" id="KAK8840650.1"/>
    </source>
</evidence>
<gene>
    <name evidence="3" type="ORF">M9Y10_030425</name>
</gene>
<dbReference type="PANTHER" id="PTHR31318:SF2">
    <property type="entry name" value="PECTIN LYASE-LIKE FAMILY PROTEIN-RELATED"/>
    <property type="match status" value="1"/>
</dbReference>
<dbReference type="SUPFAM" id="SSF51126">
    <property type="entry name" value="Pectin lyase-like"/>
    <property type="match status" value="4"/>
</dbReference>
<reference evidence="3 4" key="1">
    <citation type="submission" date="2024-04" db="EMBL/GenBank/DDBJ databases">
        <title>Tritrichomonas musculus Genome.</title>
        <authorList>
            <person name="Alves-Ferreira E."/>
            <person name="Grigg M."/>
            <person name="Lorenzi H."/>
            <person name="Galac M."/>
        </authorList>
    </citation>
    <scope>NUCLEOTIDE SEQUENCE [LARGE SCALE GENOMIC DNA]</scope>
    <source>
        <strain evidence="3 4">EAF2021</strain>
    </source>
</reference>
<keyword evidence="2" id="KW-1133">Transmembrane helix</keyword>
<dbReference type="PANTHER" id="PTHR31318">
    <property type="entry name" value="EXPRESSED PROTEIN-RELATED"/>
    <property type="match status" value="1"/>
</dbReference>
<sequence length="1155" mass="126146">MVIGGCLFKGNKSPASAKTRGCVSIDTHCVLFQGRNEFIDNQVLGISKTSDNEESYSYGGSLFIRQEDPASYFIRNMIFTNSYCRHYGGAIGVFSGDHEGGESEISQLFVTIENCVFTNCTAGKHGGAIKCGTGVKNAKKNNDVKISNCEFSQCYADIGGCLFFTDGTKDGDEETVIEYCRFDGQNKDRDRISTQASALYTRSYKFEMRHTIFENYNNPGDAEPSMFFLEMNENEISPVIENVTFYNNEQFIELQVGRGTSDTGSGIDFIKCNFTKNNQDKNGEQSILQLDQILSQEVRFESCIFDQNGGQCIRQGVDPRCNSAILNCNFTNNHGIDGCAIYTAYPTEQAKFSMVIGGCLFKGNKSPASAKTRGCVSIDTHCVLFNGHNEFIDNEILGISGKSENDESYSCGGSLFIRQEDPAEYFVTDVTFTNSYSKHYGGAIGVYAGDYEGGASSPKQLFITITKCVFNNCTSYNRGGAIKCGTGIKNDGKKNNDVKITYCVFNQCDSMTGGSLFFSDGTKEGDEETVIEYCQFNGITNTSLSKGTSGSAIYCRSYKFELSHSTFTNYKGPSSFISCILNENNLQPKVTNCTFSKSEQRIDFESGEGVTGTGSSIIFSNCHFTENTGDLENGLGVIQNEYIKSEIVTFDKCVFDKNKGQSIRQGDDPRCNTFIVKCNFTNNVGTDGCAIYVIYPYKKPNYKIIIQDCLFMKNRATGPSGLRGCVRIDTHCVEFRGHNQFISNEIILTKKAAADNNSTGDAAIGGSLFINQEDQAEYTLSGLTFTNSYSGQNGGAIGIYAGDYSRSGAESKLFISVYNCVFNNCSCKNNGGAICGSTEGKLGISSCSFNSGKAENGADIYYIDTTKETPSNVTIRNCYFSNGQATNAGGAIYSVADSVFVDFCNFTGCNAKTNGAIMFIESQSNFSLENNIINYSSNAAVPAISYNGTTENATIWFDGGCISKSETSKNHFISLYSNVTIQFKSKPCFQGSKEDTFEFAANANVQSLPDEYFNCHECDNIVIVPPSINPTDLPFSPTLDPNATAPYQPGGNDNKKKKKGLSTGAIVGIVIGVIAFVALVAVGIILLIIWKKRNPRDVRSEQVSSQEVETGIYNLGGQSQSDFNTDNNPIWQATNDINDDGPEDPFMKNFEESDI</sequence>
<evidence type="ECO:0008006" key="5">
    <source>
        <dbReference type="Google" id="ProtNLM"/>
    </source>
</evidence>
<keyword evidence="4" id="KW-1185">Reference proteome</keyword>
<dbReference type="CDD" id="cd12087">
    <property type="entry name" value="TM_EGFR-like"/>
    <property type="match status" value="1"/>
</dbReference>
<keyword evidence="2" id="KW-0812">Transmembrane</keyword>
<comment type="caution">
    <text evidence="3">The sequence shown here is derived from an EMBL/GenBank/DDBJ whole genome shotgun (WGS) entry which is preliminary data.</text>
</comment>
<feature type="compositionally biased region" description="Basic and acidic residues" evidence="1">
    <location>
        <begin position="1145"/>
        <end position="1155"/>
    </location>
</feature>
<dbReference type="InterPro" id="IPR011050">
    <property type="entry name" value="Pectin_lyase_fold/virulence"/>
</dbReference>
<name>A0ABR2H5C5_9EUKA</name>
<evidence type="ECO:0000256" key="2">
    <source>
        <dbReference type="SAM" id="Phobius"/>
    </source>
</evidence>